<accession>C0NIL7</accession>
<proteinExistence type="predicted"/>
<protein>
    <submittedName>
        <fullName evidence="2">Uncharacterized protein</fullName>
    </submittedName>
</protein>
<evidence type="ECO:0000313" key="2">
    <source>
        <dbReference type="EMBL" id="EEH08737.1"/>
    </source>
</evidence>
<organism evidence="2 3">
    <name type="scientific">Ajellomyces capsulatus (strain G186AR / H82 / ATCC MYA-2454 / RMSCC 2432)</name>
    <name type="common">Darling's disease fungus</name>
    <name type="synonym">Histoplasma capsulatum</name>
    <dbReference type="NCBI Taxonomy" id="447093"/>
    <lineage>
        <taxon>Eukaryota</taxon>
        <taxon>Fungi</taxon>
        <taxon>Dikarya</taxon>
        <taxon>Ascomycota</taxon>
        <taxon>Pezizomycotina</taxon>
        <taxon>Eurotiomycetes</taxon>
        <taxon>Eurotiomycetidae</taxon>
        <taxon>Onygenales</taxon>
        <taxon>Ajellomycetaceae</taxon>
        <taxon>Histoplasma</taxon>
    </lineage>
</organism>
<dbReference type="Proteomes" id="UP000001631">
    <property type="component" value="Unassembled WGS sequence"/>
</dbReference>
<evidence type="ECO:0000256" key="1">
    <source>
        <dbReference type="SAM" id="MobiDB-lite"/>
    </source>
</evidence>
<dbReference type="RefSeq" id="XP_045289218.1">
    <property type="nucleotide sequence ID" value="XM_045429323.1"/>
</dbReference>
<dbReference type="GeneID" id="69035290"/>
<feature type="region of interest" description="Disordered" evidence="1">
    <location>
        <begin position="130"/>
        <end position="184"/>
    </location>
</feature>
<keyword evidence="3" id="KW-1185">Reference proteome</keyword>
<dbReference type="EMBL" id="GG663365">
    <property type="protein sequence ID" value="EEH08737.1"/>
    <property type="molecule type" value="Genomic_DNA"/>
</dbReference>
<feature type="compositionally biased region" description="Polar residues" evidence="1">
    <location>
        <begin position="162"/>
        <end position="184"/>
    </location>
</feature>
<evidence type="ECO:0000313" key="3">
    <source>
        <dbReference type="Proteomes" id="UP000001631"/>
    </source>
</evidence>
<reference evidence="2" key="1">
    <citation type="submission" date="2009-02" db="EMBL/GenBank/DDBJ databases">
        <title>The Genome Sequence of Ajellomyces capsulatus strain G186AR.</title>
        <authorList>
            <consortium name="The Broad Institute Genome Sequencing Platform"/>
            <person name="Champion M."/>
            <person name="Cuomo C."/>
            <person name="Ma L.-J."/>
            <person name="Henn M.R."/>
            <person name="Sil A."/>
            <person name="Goldman B."/>
            <person name="Young S.K."/>
            <person name="Kodira C.D."/>
            <person name="Zeng Q."/>
            <person name="Koehrsen M."/>
            <person name="Alvarado L."/>
            <person name="Berlin A."/>
            <person name="Borenstein D."/>
            <person name="Chen Z."/>
            <person name="Engels R."/>
            <person name="Freedman E."/>
            <person name="Gellesch M."/>
            <person name="Goldberg J."/>
            <person name="Griggs A."/>
            <person name="Gujja S."/>
            <person name="Heiman D."/>
            <person name="Hepburn T."/>
            <person name="Howarth C."/>
            <person name="Jen D."/>
            <person name="Larson L."/>
            <person name="Lewis B."/>
            <person name="Mehta T."/>
            <person name="Park D."/>
            <person name="Pearson M."/>
            <person name="Roberts A."/>
            <person name="Saif S."/>
            <person name="Shea T."/>
            <person name="Shenoy N."/>
            <person name="Sisk P."/>
            <person name="Stolte C."/>
            <person name="Sykes S."/>
            <person name="Walk T."/>
            <person name="White J."/>
            <person name="Yandava C."/>
            <person name="Klein B."/>
            <person name="McEwen J.G."/>
            <person name="Puccia R."/>
            <person name="Goldman G.H."/>
            <person name="Felipe M.S."/>
            <person name="Nino-Vega G."/>
            <person name="San-Blas G."/>
            <person name="Taylor J."/>
            <person name="Mendoza L."/>
            <person name="Galagan J."/>
            <person name="Nusbaum C."/>
            <person name="Birren B."/>
        </authorList>
    </citation>
    <scope>NUCLEOTIDE SEQUENCE</scope>
    <source>
        <strain evidence="2">G186AR</strain>
    </source>
</reference>
<dbReference type="AlphaFoldDB" id="C0NIL7"/>
<gene>
    <name evidence="2" type="ORF">HCBG_02274</name>
</gene>
<dbReference type="InParanoid" id="C0NIL7"/>
<name>C0NIL7_AJECG</name>
<sequence length="307" mass="34084">MPLLIPTYIYGVTPEVLSEPSVLGGEAAGVDKIQERKFTIARDNFAIPLRSPCVYGPPTLTRRNLLFRRDNATQHFGFMRTKVVILAEPLSVQTFEEEKQTDPKHCWIGKARLLHVVFLTRPWNAVVPFRRRDPTTNENGTRFRQGPPGPTLALEPGAAANSPLNSLSRTSHHSPTQRSPSKISGSALVGWVGDKYERRCSRSQTRHGLWSGFLRKLPSGASSSNTRPAQENRWSKVACGLGGAWVARCPAPKPKFRILNHGGHCHEGGGEPCPSFFDPSKTSRFMVVYCVFVHLLKQSWMPICCSG</sequence>
<dbReference type="HOGENOM" id="CLU_906038_0_0_1"/>